<keyword evidence="2" id="KW-1185">Reference proteome</keyword>
<dbReference type="RefSeq" id="WP_197119318.1">
    <property type="nucleotide sequence ID" value="NZ_JBAKAW010000002.1"/>
</dbReference>
<organism evidence="1 2">
    <name type="scientific">Pseudoalteromonas issachenkonii</name>
    <dbReference type="NCBI Taxonomy" id="152297"/>
    <lineage>
        <taxon>Bacteria</taxon>
        <taxon>Pseudomonadati</taxon>
        <taxon>Pseudomonadota</taxon>
        <taxon>Gammaproteobacteria</taxon>
        <taxon>Alteromonadales</taxon>
        <taxon>Pseudoalteromonadaceae</taxon>
        <taxon>Pseudoalteromonas</taxon>
    </lineage>
</organism>
<protein>
    <recommendedName>
        <fullName evidence="3">Anti-bacteriophage protein A/HamA C-terminal domain-containing protein</fullName>
    </recommendedName>
</protein>
<gene>
    <name evidence="1" type="ORF">V6257_02970</name>
</gene>
<reference evidence="1 2" key="1">
    <citation type="submission" date="2024-02" db="EMBL/GenBank/DDBJ databases">
        <title>Bacteria isolated from the canopy kelp, Nereocystis luetkeana.</title>
        <authorList>
            <person name="Pfister C.A."/>
            <person name="Younker I.T."/>
            <person name="Light S.H."/>
        </authorList>
    </citation>
    <scope>NUCLEOTIDE SEQUENCE [LARGE SCALE GENOMIC DNA]</scope>
    <source>
        <strain evidence="1 2">TI.1.03</strain>
    </source>
</reference>
<dbReference type="EMBL" id="JBAKAW010000002">
    <property type="protein sequence ID" value="MEL0653980.1"/>
    <property type="molecule type" value="Genomic_DNA"/>
</dbReference>
<comment type="caution">
    <text evidence="1">The sequence shown here is derived from an EMBL/GenBank/DDBJ whole genome shotgun (WGS) entry which is preliminary data.</text>
</comment>
<accession>A0ABU9GWN7</accession>
<dbReference type="Proteomes" id="UP001371391">
    <property type="component" value="Unassembled WGS sequence"/>
</dbReference>
<evidence type="ECO:0008006" key="3">
    <source>
        <dbReference type="Google" id="ProtNLM"/>
    </source>
</evidence>
<evidence type="ECO:0000313" key="2">
    <source>
        <dbReference type="Proteomes" id="UP001371391"/>
    </source>
</evidence>
<proteinExistence type="predicted"/>
<name>A0ABU9GWN7_9GAMM</name>
<sequence>MLEAEIRNITGDIELHVIDFKLLTDDKIKLLDSRIVGICEGESDSTVIQVKKNFLKFLSTKDERTILGAIAEFFVHLYLNENGFKQEFLFFNLEEGSIKKGFDGYFSKDNEEYIVESKSGKSSTKNISHKSKIKKAYDDVKTNVEGTSKKGTNNPWKNAYNHASHIDVQCKGTIRKKIKALSDLFDSGEFREVDEFNIIPCSTIFLDGVWDDGFSTDILNLDIEFLTGIKAKTTRMICITKNSSDKFIEYLELPL</sequence>
<evidence type="ECO:0000313" key="1">
    <source>
        <dbReference type="EMBL" id="MEL0653980.1"/>
    </source>
</evidence>